<dbReference type="AlphaFoldDB" id="A0A540L3T6"/>
<gene>
    <name evidence="2" type="ORF">C1H46_033295</name>
</gene>
<evidence type="ECO:0000313" key="3">
    <source>
        <dbReference type="Proteomes" id="UP000315295"/>
    </source>
</evidence>
<proteinExistence type="predicted"/>
<dbReference type="EMBL" id="VIEB01000777">
    <property type="protein sequence ID" value="TQD81150.1"/>
    <property type="molecule type" value="Genomic_DNA"/>
</dbReference>
<feature type="region of interest" description="Disordered" evidence="1">
    <location>
        <begin position="129"/>
        <end position="170"/>
    </location>
</feature>
<protein>
    <submittedName>
        <fullName evidence="2">Uncharacterized protein</fullName>
    </submittedName>
</protein>
<feature type="region of interest" description="Disordered" evidence="1">
    <location>
        <begin position="1"/>
        <end position="31"/>
    </location>
</feature>
<keyword evidence="3" id="KW-1185">Reference proteome</keyword>
<reference evidence="2 3" key="1">
    <citation type="journal article" date="2019" name="G3 (Bethesda)">
        <title>Sequencing of a Wild Apple (Malus baccata) Genome Unravels the Differences Between Cultivated and Wild Apple Species Regarding Disease Resistance and Cold Tolerance.</title>
        <authorList>
            <person name="Chen X."/>
        </authorList>
    </citation>
    <scope>NUCLEOTIDE SEQUENCE [LARGE SCALE GENOMIC DNA]</scope>
    <source>
        <strain evidence="3">cv. Shandingzi</strain>
        <tissue evidence="2">Leaves</tissue>
    </source>
</reference>
<comment type="caution">
    <text evidence="2">The sequence shown here is derived from an EMBL/GenBank/DDBJ whole genome shotgun (WGS) entry which is preliminary data.</text>
</comment>
<name>A0A540L3T6_MALBA</name>
<feature type="region of interest" description="Disordered" evidence="1">
    <location>
        <begin position="48"/>
        <end position="87"/>
    </location>
</feature>
<evidence type="ECO:0000256" key="1">
    <source>
        <dbReference type="SAM" id="MobiDB-lite"/>
    </source>
</evidence>
<feature type="compositionally biased region" description="Low complexity" evidence="1">
    <location>
        <begin position="21"/>
        <end position="31"/>
    </location>
</feature>
<dbReference type="Proteomes" id="UP000315295">
    <property type="component" value="Unassembled WGS sequence"/>
</dbReference>
<evidence type="ECO:0000313" key="2">
    <source>
        <dbReference type="EMBL" id="TQD81150.1"/>
    </source>
</evidence>
<accession>A0A540L3T6</accession>
<sequence length="170" mass="19287">MNQDNLPSFHPRMSRTKFETSSPSSNESNNVLSKFQLKKHLGKRTLVTKENIEPILIESSKSSSDFPVESKTHKNTQSFEIPSYNPFEPRPELTQQFELYSPTPSHNYQNSESFYSPIRPSDNQFQSGFLAAKTESAKEIETTSADPFPTFWSSSPRDLPAPLSLFQSCS</sequence>
<organism evidence="2 3">
    <name type="scientific">Malus baccata</name>
    <name type="common">Siberian crab apple</name>
    <name type="synonym">Pyrus baccata</name>
    <dbReference type="NCBI Taxonomy" id="106549"/>
    <lineage>
        <taxon>Eukaryota</taxon>
        <taxon>Viridiplantae</taxon>
        <taxon>Streptophyta</taxon>
        <taxon>Embryophyta</taxon>
        <taxon>Tracheophyta</taxon>
        <taxon>Spermatophyta</taxon>
        <taxon>Magnoliopsida</taxon>
        <taxon>eudicotyledons</taxon>
        <taxon>Gunneridae</taxon>
        <taxon>Pentapetalae</taxon>
        <taxon>rosids</taxon>
        <taxon>fabids</taxon>
        <taxon>Rosales</taxon>
        <taxon>Rosaceae</taxon>
        <taxon>Amygdaloideae</taxon>
        <taxon>Maleae</taxon>
        <taxon>Malus</taxon>
    </lineage>
</organism>